<evidence type="ECO:0000313" key="1">
    <source>
        <dbReference type="EMBL" id="MFG1372580.1"/>
    </source>
</evidence>
<accession>A0ABW6ZV16</accession>
<evidence type="ECO:0008006" key="3">
    <source>
        <dbReference type="Google" id="ProtNLM"/>
    </source>
</evidence>
<dbReference type="Proteomes" id="UP001604002">
    <property type="component" value="Unassembled WGS sequence"/>
</dbReference>
<comment type="caution">
    <text evidence="1">The sequence shown here is derived from an EMBL/GenBank/DDBJ whole genome shotgun (WGS) entry which is preliminary data.</text>
</comment>
<dbReference type="EMBL" id="JBAFVH010000005">
    <property type="protein sequence ID" value="MFG1372580.1"/>
    <property type="molecule type" value="Genomic_DNA"/>
</dbReference>
<keyword evidence="2" id="KW-1185">Reference proteome</keyword>
<dbReference type="RefSeq" id="WP_393992455.1">
    <property type="nucleotide sequence ID" value="NZ_JBAFVH010000005.1"/>
</dbReference>
<evidence type="ECO:0000313" key="2">
    <source>
        <dbReference type="Proteomes" id="UP001604002"/>
    </source>
</evidence>
<protein>
    <recommendedName>
        <fullName evidence="3">Transposase</fullName>
    </recommendedName>
</protein>
<name>A0ABW6ZV16_9HYPH</name>
<gene>
    <name evidence="1" type="ORF">V5F32_10435</name>
</gene>
<sequence>MSAVTYTDKFVRTSKVAPSAKKGFFARFLEAVVAARMEQAEREYARYVQIHGRDPVA</sequence>
<proteinExistence type="predicted"/>
<reference evidence="1 2" key="1">
    <citation type="submission" date="2024-02" db="EMBL/GenBank/DDBJ databases">
        <title>Expansion and revision of Xanthobacter and proposal of Roseixanthobacter gen. nov.</title>
        <authorList>
            <person name="Soltysiak M.P.M."/>
            <person name="Jalihal A."/>
            <person name="Ory A."/>
            <person name="Chrisophersen C."/>
            <person name="Lee A.D."/>
            <person name="Boulton J."/>
            <person name="Springer M."/>
        </authorList>
    </citation>
    <scope>NUCLEOTIDE SEQUENCE [LARGE SCALE GENOMIC DNA]</scope>
    <source>
        <strain evidence="1 2">23A</strain>
    </source>
</reference>
<organism evidence="1 2">
    <name type="scientific">Xanthobacter oligotrophicus</name>
    <dbReference type="NCBI Taxonomy" id="2607286"/>
    <lineage>
        <taxon>Bacteria</taxon>
        <taxon>Pseudomonadati</taxon>
        <taxon>Pseudomonadota</taxon>
        <taxon>Alphaproteobacteria</taxon>
        <taxon>Hyphomicrobiales</taxon>
        <taxon>Xanthobacteraceae</taxon>
        <taxon>Xanthobacter</taxon>
    </lineage>
</organism>